<comment type="caution">
    <text evidence="7">The sequence shown here is derived from an EMBL/GenBank/DDBJ whole genome shotgun (WGS) entry which is preliminary data.</text>
</comment>
<gene>
    <name evidence="7" type="ORF">C5689_03750</name>
</gene>
<dbReference type="InterPro" id="IPR011032">
    <property type="entry name" value="GroES-like_sf"/>
</dbReference>
<dbReference type="GO" id="GO:0016491">
    <property type="term" value="F:oxidoreductase activity"/>
    <property type="evidence" value="ECO:0007669"/>
    <property type="project" value="UniProtKB-KW"/>
</dbReference>
<dbReference type="EMBL" id="PUIV01000003">
    <property type="protein sequence ID" value="PWB95263.1"/>
    <property type="molecule type" value="Genomic_DNA"/>
</dbReference>
<dbReference type="Pfam" id="PF00107">
    <property type="entry name" value="ADH_zinc_N"/>
    <property type="match status" value="1"/>
</dbReference>
<keyword evidence="3" id="KW-0560">Oxidoreductase</keyword>
<evidence type="ECO:0000313" key="8">
    <source>
        <dbReference type="Proteomes" id="UP000245137"/>
    </source>
</evidence>
<evidence type="ECO:0000259" key="5">
    <source>
        <dbReference type="Pfam" id="PF00107"/>
    </source>
</evidence>
<evidence type="ECO:0000313" key="7">
    <source>
        <dbReference type="EMBL" id="PWB95263.1"/>
    </source>
</evidence>
<dbReference type="PANTHER" id="PTHR43401:SF2">
    <property type="entry name" value="L-THREONINE 3-DEHYDROGENASE"/>
    <property type="match status" value="1"/>
</dbReference>
<dbReference type="PROSITE" id="PS00059">
    <property type="entry name" value="ADH_ZINC"/>
    <property type="match status" value="1"/>
</dbReference>
<comment type="similarity">
    <text evidence="4">Belongs to the zinc-containing alcohol dehydrogenase family.</text>
</comment>
<dbReference type="PANTHER" id="PTHR43401">
    <property type="entry name" value="L-THREONINE 3-DEHYDROGENASE"/>
    <property type="match status" value="1"/>
</dbReference>
<accession>A0A2U1SUG4</accession>
<dbReference type="AlphaFoldDB" id="A0A2U1SUG4"/>
<dbReference type="Pfam" id="PF08240">
    <property type="entry name" value="ADH_N"/>
    <property type="match status" value="1"/>
</dbReference>
<keyword evidence="8" id="KW-1185">Reference proteome</keyword>
<dbReference type="Gene3D" id="3.40.50.720">
    <property type="entry name" value="NAD(P)-binding Rossmann-like Domain"/>
    <property type="match status" value="1"/>
</dbReference>
<dbReference type="SUPFAM" id="SSF51735">
    <property type="entry name" value="NAD(P)-binding Rossmann-fold domains"/>
    <property type="match status" value="1"/>
</dbReference>
<evidence type="ECO:0000256" key="4">
    <source>
        <dbReference type="RuleBase" id="RU361277"/>
    </source>
</evidence>
<feature type="domain" description="Alcohol dehydrogenase-like N-terminal" evidence="6">
    <location>
        <begin position="52"/>
        <end position="164"/>
    </location>
</feature>
<dbReference type="InterPro" id="IPR013149">
    <property type="entry name" value="ADH-like_C"/>
</dbReference>
<dbReference type="InterPro" id="IPR036291">
    <property type="entry name" value="NAD(P)-bd_dom_sf"/>
</dbReference>
<feature type="domain" description="Alcohol dehydrogenase-like C-terminal" evidence="5">
    <location>
        <begin position="204"/>
        <end position="332"/>
    </location>
</feature>
<evidence type="ECO:0000256" key="3">
    <source>
        <dbReference type="ARBA" id="ARBA00023002"/>
    </source>
</evidence>
<keyword evidence="1 4" id="KW-0479">Metal-binding</keyword>
<sequence length="377" mass="40336">MCRGGDRSARTHALALALTRSLIGSSFMKALQKTAPSFGVEFREVPRPVPRPGEALIEITAAGVCGTDVHIFEWSGGYEFMAPLLPLTLGHEFAGRVIDVAGDANGLAPGALVAVIPSAPCGSCAHCLSGAAESCERRSAKGTSADGGFAPWITAPVVNCLEAPNGVDDELAALAEPLTVAQEAVLKGGVTRGDRVLVIGPGTIGQAIALYARMAEAAEVVVVGKNDPLRFETLRALGFWDLVDIGDGDLETALASRFTSQKFDIIFEATGVPEVVQQSLTFLRKEGVLVVAGIHPRRASLDLTRLVRERHQIRGTQRAPRNVWPRVLDSLATEGERFRHMITHRMSLDRGVEALELARTRRASKIILSPVVRKRSS</sequence>
<dbReference type="InterPro" id="IPR050129">
    <property type="entry name" value="Zn_alcohol_dh"/>
</dbReference>
<evidence type="ECO:0000256" key="1">
    <source>
        <dbReference type="ARBA" id="ARBA00022723"/>
    </source>
</evidence>
<evidence type="ECO:0000256" key="2">
    <source>
        <dbReference type="ARBA" id="ARBA00022833"/>
    </source>
</evidence>
<dbReference type="RefSeq" id="WP_108915935.1">
    <property type="nucleotide sequence ID" value="NZ_BGJY01000006.1"/>
</dbReference>
<name>A0A2U1SUG4_METSR</name>
<evidence type="ECO:0000259" key="6">
    <source>
        <dbReference type="Pfam" id="PF08240"/>
    </source>
</evidence>
<reference evidence="7 8" key="1">
    <citation type="journal article" date="2018" name="Appl. Microbiol. Biotechnol.">
        <title>Co-cultivation of the strictly anaerobic methanogen Methanosarcina barkeri with aerobic methanotrophs in an oxygen-limited membrane bioreactor.</title>
        <authorList>
            <person name="In 't Zandt M.H."/>
            <person name="van den Bosch T.J.M."/>
            <person name="Rijkers R."/>
            <person name="van Kessel M.A.H.J."/>
            <person name="Jetten M.S.M."/>
            <person name="Welte C.U."/>
        </authorList>
    </citation>
    <scope>NUCLEOTIDE SEQUENCE [LARGE SCALE GENOMIC DNA]</scope>
    <source>
        <strain evidence="7 8">DSM 17706</strain>
    </source>
</reference>
<dbReference type="Proteomes" id="UP000245137">
    <property type="component" value="Unassembled WGS sequence"/>
</dbReference>
<dbReference type="InterPro" id="IPR002328">
    <property type="entry name" value="ADH_Zn_CS"/>
</dbReference>
<organism evidence="7 8">
    <name type="scientific">Methylosinus sporium</name>
    <dbReference type="NCBI Taxonomy" id="428"/>
    <lineage>
        <taxon>Bacteria</taxon>
        <taxon>Pseudomonadati</taxon>
        <taxon>Pseudomonadota</taxon>
        <taxon>Alphaproteobacteria</taxon>
        <taxon>Hyphomicrobiales</taxon>
        <taxon>Methylocystaceae</taxon>
        <taxon>Methylosinus</taxon>
    </lineage>
</organism>
<dbReference type="SUPFAM" id="SSF50129">
    <property type="entry name" value="GroES-like"/>
    <property type="match status" value="1"/>
</dbReference>
<dbReference type="GO" id="GO:0008270">
    <property type="term" value="F:zinc ion binding"/>
    <property type="evidence" value="ECO:0007669"/>
    <property type="project" value="InterPro"/>
</dbReference>
<dbReference type="Gene3D" id="3.90.180.10">
    <property type="entry name" value="Medium-chain alcohol dehydrogenases, catalytic domain"/>
    <property type="match status" value="1"/>
</dbReference>
<dbReference type="InterPro" id="IPR013154">
    <property type="entry name" value="ADH-like_N"/>
</dbReference>
<comment type="cofactor">
    <cofactor evidence="4">
        <name>Zn(2+)</name>
        <dbReference type="ChEBI" id="CHEBI:29105"/>
    </cofactor>
</comment>
<proteinExistence type="inferred from homology"/>
<protein>
    <submittedName>
        <fullName evidence="7">Alcohol dehydrogenase</fullName>
    </submittedName>
</protein>
<keyword evidence="2 4" id="KW-0862">Zinc</keyword>